<keyword evidence="5" id="KW-1185">Reference proteome</keyword>
<protein>
    <submittedName>
        <fullName evidence="4">CBS domain-containing protein</fullName>
    </submittedName>
</protein>
<evidence type="ECO:0000259" key="3">
    <source>
        <dbReference type="PROSITE" id="PS51371"/>
    </source>
</evidence>
<dbReference type="EMBL" id="JBHSUS010000001">
    <property type="protein sequence ID" value="MFC6440296.1"/>
    <property type="molecule type" value="Genomic_DNA"/>
</dbReference>
<reference evidence="5" key="1">
    <citation type="journal article" date="2019" name="Int. J. Syst. Evol. Microbiol.">
        <title>The Global Catalogue of Microorganisms (GCM) 10K type strain sequencing project: providing services to taxonomists for standard genome sequencing and annotation.</title>
        <authorList>
            <consortium name="The Broad Institute Genomics Platform"/>
            <consortium name="The Broad Institute Genome Sequencing Center for Infectious Disease"/>
            <person name="Wu L."/>
            <person name="Ma J."/>
        </authorList>
    </citation>
    <scope>NUCLEOTIDE SEQUENCE [LARGE SCALE GENOMIC DNA]</scope>
    <source>
        <strain evidence="5">CGMCC 1.16031</strain>
    </source>
</reference>
<dbReference type="RefSeq" id="WP_131258098.1">
    <property type="nucleotide sequence ID" value="NZ_JBHSUS010000001.1"/>
</dbReference>
<keyword evidence="1 2" id="KW-0129">CBS domain</keyword>
<dbReference type="InterPro" id="IPR044729">
    <property type="entry name" value="CBS_bac"/>
</dbReference>
<feature type="domain" description="CBS" evidence="3">
    <location>
        <begin position="10"/>
        <end position="68"/>
    </location>
</feature>
<dbReference type="Pfam" id="PF00571">
    <property type="entry name" value="CBS"/>
    <property type="match status" value="2"/>
</dbReference>
<dbReference type="SMART" id="SM00116">
    <property type="entry name" value="CBS"/>
    <property type="match status" value="2"/>
</dbReference>
<dbReference type="CDD" id="cd04629">
    <property type="entry name" value="CBS_pair_bac"/>
    <property type="match status" value="1"/>
</dbReference>
<dbReference type="PROSITE" id="PS51371">
    <property type="entry name" value="CBS"/>
    <property type="match status" value="2"/>
</dbReference>
<evidence type="ECO:0000256" key="1">
    <source>
        <dbReference type="ARBA" id="ARBA00023122"/>
    </source>
</evidence>
<comment type="caution">
    <text evidence="4">The sequence shown here is derived from an EMBL/GenBank/DDBJ whole genome shotgun (WGS) entry which is preliminary data.</text>
</comment>
<dbReference type="InterPro" id="IPR051257">
    <property type="entry name" value="Diverse_CBS-Domain"/>
</dbReference>
<dbReference type="Proteomes" id="UP001596364">
    <property type="component" value="Unassembled WGS sequence"/>
</dbReference>
<name>A0ABW1XJA8_9ALTE</name>
<evidence type="ECO:0000313" key="5">
    <source>
        <dbReference type="Proteomes" id="UP001596364"/>
    </source>
</evidence>
<accession>A0ABW1XJA8</accession>
<dbReference type="Gene3D" id="3.10.580.10">
    <property type="entry name" value="CBS-domain"/>
    <property type="match status" value="1"/>
</dbReference>
<sequence>MQSLKVADFMNCHPVVLTHNMTVAEVVERLITQRNPGAPVVDEHHCLVGFISEQDCLKQMLESGYYREQAARAKDVMRTDVLSVKPYSSVLDVAEQMLLPKPKVYPVVDDEGRLVGCISRADVLRAIDLHLRDGYKQAV</sequence>
<dbReference type="PANTHER" id="PTHR43080">
    <property type="entry name" value="CBS DOMAIN-CONTAINING PROTEIN CBSX3, MITOCHONDRIAL"/>
    <property type="match status" value="1"/>
</dbReference>
<gene>
    <name evidence="4" type="ORF">ACFP85_09075</name>
</gene>
<evidence type="ECO:0000313" key="4">
    <source>
        <dbReference type="EMBL" id="MFC6440296.1"/>
    </source>
</evidence>
<dbReference type="SUPFAM" id="SSF54631">
    <property type="entry name" value="CBS-domain pair"/>
    <property type="match status" value="1"/>
</dbReference>
<dbReference type="InterPro" id="IPR000644">
    <property type="entry name" value="CBS_dom"/>
</dbReference>
<organism evidence="4 5">
    <name type="scientific">Pseudobowmanella zhangzhouensis</name>
    <dbReference type="NCBI Taxonomy" id="1537679"/>
    <lineage>
        <taxon>Bacteria</taxon>
        <taxon>Pseudomonadati</taxon>
        <taxon>Pseudomonadota</taxon>
        <taxon>Gammaproteobacteria</taxon>
        <taxon>Alteromonadales</taxon>
        <taxon>Alteromonadaceae</taxon>
    </lineage>
</organism>
<dbReference type="InterPro" id="IPR046342">
    <property type="entry name" value="CBS_dom_sf"/>
</dbReference>
<proteinExistence type="predicted"/>
<dbReference type="PANTHER" id="PTHR43080:SF2">
    <property type="entry name" value="CBS DOMAIN-CONTAINING PROTEIN"/>
    <property type="match status" value="1"/>
</dbReference>
<evidence type="ECO:0000256" key="2">
    <source>
        <dbReference type="PROSITE-ProRule" id="PRU00703"/>
    </source>
</evidence>
<feature type="domain" description="CBS" evidence="3">
    <location>
        <begin position="77"/>
        <end position="134"/>
    </location>
</feature>